<keyword evidence="4" id="KW-0503">Monooxygenase</keyword>
<keyword evidence="3" id="KW-0560">Oxidoreductase</keyword>
<feature type="domain" description="Luciferase-like" evidence="5">
    <location>
        <begin position="39"/>
        <end position="262"/>
    </location>
</feature>
<gene>
    <name evidence="7" type="ORF">BBK91_004385</name>
    <name evidence="6" type="ORF">BBL17_006865</name>
</gene>
<dbReference type="SUPFAM" id="SSF51679">
    <property type="entry name" value="Bacterial luciferase-like"/>
    <property type="match status" value="1"/>
</dbReference>
<evidence type="ECO:0000259" key="5">
    <source>
        <dbReference type="Pfam" id="PF00296"/>
    </source>
</evidence>
<organism evidence="7 9">
    <name type="scientific">Agrobacterium vitis</name>
    <name type="common">Rhizobium vitis</name>
    <dbReference type="NCBI Taxonomy" id="373"/>
    <lineage>
        <taxon>Bacteria</taxon>
        <taxon>Pseudomonadati</taxon>
        <taxon>Pseudomonadota</taxon>
        <taxon>Alphaproteobacteria</taxon>
        <taxon>Hyphomicrobiales</taxon>
        <taxon>Rhizobiaceae</taxon>
        <taxon>Rhizobium/Agrobacterium group</taxon>
        <taxon>Agrobacterium</taxon>
    </lineage>
</organism>
<keyword evidence="8" id="KW-1185">Reference proteome</keyword>
<accession>A0ABD6H4S1</accession>
<evidence type="ECO:0000313" key="6">
    <source>
        <dbReference type="EMBL" id="MUO41501.1"/>
    </source>
</evidence>
<dbReference type="Gene3D" id="3.20.20.30">
    <property type="entry name" value="Luciferase-like domain"/>
    <property type="match status" value="1"/>
</dbReference>
<dbReference type="AlphaFoldDB" id="A0ABD6H4S1"/>
<dbReference type="InterPro" id="IPR011251">
    <property type="entry name" value="Luciferase-like_dom"/>
</dbReference>
<proteinExistence type="predicted"/>
<dbReference type="InterPro" id="IPR036661">
    <property type="entry name" value="Luciferase-like_sf"/>
</dbReference>
<protein>
    <submittedName>
        <fullName evidence="7">LLM class flavin-dependent oxidoreductase</fullName>
    </submittedName>
</protein>
<dbReference type="Proteomes" id="UP000179454">
    <property type="component" value="Unassembled WGS sequence"/>
</dbReference>
<evidence type="ECO:0000256" key="1">
    <source>
        <dbReference type="ARBA" id="ARBA00022630"/>
    </source>
</evidence>
<dbReference type="GO" id="GO:0004497">
    <property type="term" value="F:monooxygenase activity"/>
    <property type="evidence" value="ECO:0007669"/>
    <property type="project" value="UniProtKB-KW"/>
</dbReference>
<dbReference type="InterPro" id="IPR051260">
    <property type="entry name" value="Diverse_substr_monoxygenases"/>
</dbReference>
<evidence type="ECO:0000313" key="9">
    <source>
        <dbReference type="Proteomes" id="UP000179536"/>
    </source>
</evidence>
<dbReference type="EMBL" id="MBFA02000002">
    <property type="protein sequence ID" value="MUP09105.1"/>
    <property type="molecule type" value="Genomic_DNA"/>
</dbReference>
<name>A0ABD6H4S1_AGRVI</name>
<comment type="caution">
    <text evidence="7">The sequence shown here is derived from an EMBL/GenBank/DDBJ whole genome shotgun (WGS) entry which is preliminary data.</text>
</comment>
<dbReference type="PANTHER" id="PTHR30011:SF16">
    <property type="entry name" value="C2H2 FINGER DOMAIN TRANSCRIPTION FACTOR (EUROFUNG)-RELATED"/>
    <property type="match status" value="1"/>
</dbReference>
<evidence type="ECO:0000313" key="8">
    <source>
        <dbReference type="Proteomes" id="UP000179454"/>
    </source>
</evidence>
<reference evidence="8 9" key="1">
    <citation type="submission" date="2019-11" db="EMBL/GenBank/DDBJ databases">
        <title>Whole-genome sequencing of Allorhizobium vitis.</title>
        <authorList>
            <person name="Gan H.M."/>
            <person name="Savka M.A."/>
        </authorList>
    </citation>
    <scope>NUCLEOTIDE SEQUENCE [LARGE SCALE GENOMIC DNA]</scope>
    <source>
        <strain evidence="7 9">RF2/1</strain>
        <strain evidence="6 8">T1/7</strain>
    </source>
</reference>
<evidence type="ECO:0000256" key="3">
    <source>
        <dbReference type="ARBA" id="ARBA00023002"/>
    </source>
</evidence>
<evidence type="ECO:0000256" key="4">
    <source>
        <dbReference type="ARBA" id="ARBA00023033"/>
    </source>
</evidence>
<evidence type="ECO:0000313" key="7">
    <source>
        <dbReference type="EMBL" id="MUP09105.1"/>
    </source>
</evidence>
<dbReference type="RefSeq" id="WP_015918349.1">
    <property type="nucleotide sequence ID" value="NZ_MBFA02000002.1"/>
</dbReference>
<keyword evidence="2" id="KW-0288">FMN</keyword>
<sequence>MTQTHPLLLGIGVDAAARDSNRPTDWQGFWRALIARLDGAASFLTLEDGFARADDGLDAVLLANWLGARSHRIGIIAGAAVNFLEPFHVSTAIATLDYVTQGRAGLLHQRLDQTRAEQAGRAIGRLNGFPAIAAHDLDRDAIDAGEVIRRLWDSWEDDTVIRDPVSQRFLDGAKLHYINFESPNFRVLGPSITPRPPQGQPVVAVSWTGTEDIALAKAADVVFVSGDNDRIAELAAQINGGSTTAGPVLVADIAVGATPLSGAEAVERLTQTATAGFGAVRLVLSDPQTQIDHVLHEILPALGSAGLVREPSGNTLRARFGLPTAINRTATAA</sequence>
<keyword evidence="1" id="KW-0285">Flavoprotein</keyword>
<dbReference type="PANTHER" id="PTHR30011">
    <property type="entry name" value="ALKANESULFONATE MONOOXYGENASE-RELATED"/>
    <property type="match status" value="1"/>
</dbReference>
<dbReference type="Pfam" id="PF00296">
    <property type="entry name" value="Bac_luciferase"/>
    <property type="match status" value="1"/>
</dbReference>
<dbReference type="EMBL" id="MBFE02000003">
    <property type="protein sequence ID" value="MUO41501.1"/>
    <property type="molecule type" value="Genomic_DNA"/>
</dbReference>
<evidence type="ECO:0000256" key="2">
    <source>
        <dbReference type="ARBA" id="ARBA00022643"/>
    </source>
</evidence>
<dbReference type="Proteomes" id="UP000179536">
    <property type="component" value="Unassembled WGS sequence"/>
</dbReference>